<feature type="region of interest" description="Disordered" evidence="1">
    <location>
        <begin position="180"/>
        <end position="209"/>
    </location>
</feature>
<reference evidence="2 3" key="1">
    <citation type="journal article" date="2019" name="Nat. Ecol. Evol.">
        <title>Megaphylogeny resolves global patterns of mushroom evolution.</title>
        <authorList>
            <person name="Varga T."/>
            <person name="Krizsan K."/>
            <person name="Foldi C."/>
            <person name="Dima B."/>
            <person name="Sanchez-Garcia M."/>
            <person name="Sanchez-Ramirez S."/>
            <person name="Szollosi G.J."/>
            <person name="Szarkandi J.G."/>
            <person name="Papp V."/>
            <person name="Albert L."/>
            <person name="Andreopoulos W."/>
            <person name="Angelini C."/>
            <person name="Antonin V."/>
            <person name="Barry K.W."/>
            <person name="Bougher N.L."/>
            <person name="Buchanan P."/>
            <person name="Buyck B."/>
            <person name="Bense V."/>
            <person name="Catcheside P."/>
            <person name="Chovatia M."/>
            <person name="Cooper J."/>
            <person name="Damon W."/>
            <person name="Desjardin D."/>
            <person name="Finy P."/>
            <person name="Geml J."/>
            <person name="Haridas S."/>
            <person name="Hughes K."/>
            <person name="Justo A."/>
            <person name="Karasinski D."/>
            <person name="Kautmanova I."/>
            <person name="Kiss B."/>
            <person name="Kocsube S."/>
            <person name="Kotiranta H."/>
            <person name="LaButti K.M."/>
            <person name="Lechner B.E."/>
            <person name="Liimatainen K."/>
            <person name="Lipzen A."/>
            <person name="Lukacs Z."/>
            <person name="Mihaltcheva S."/>
            <person name="Morgado L.N."/>
            <person name="Niskanen T."/>
            <person name="Noordeloos M.E."/>
            <person name="Ohm R.A."/>
            <person name="Ortiz-Santana B."/>
            <person name="Ovrebo C."/>
            <person name="Racz N."/>
            <person name="Riley R."/>
            <person name="Savchenko A."/>
            <person name="Shiryaev A."/>
            <person name="Soop K."/>
            <person name="Spirin V."/>
            <person name="Szebenyi C."/>
            <person name="Tomsovsky M."/>
            <person name="Tulloss R.E."/>
            <person name="Uehling J."/>
            <person name="Grigoriev I.V."/>
            <person name="Vagvolgyi C."/>
            <person name="Papp T."/>
            <person name="Martin F.M."/>
            <person name="Miettinen O."/>
            <person name="Hibbett D.S."/>
            <person name="Nagy L.G."/>
        </authorList>
    </citation>
    <scope>NUCLEOTIDE SEQUENCE [LARGE SCALE GENOMIC DNA]</scope>
    <source>
        <strain evidence="2 3">FP101781</strain>
    </source>
</reference>
<organism evidence="2 3">
    <name type="scientific">Coprinellus micaceus</name>
    <name type="common">Glistening ink-cap mushroom</name>
    <name type="synonym">Coprinus micaceus</name>
    <dbReference type="NCBI Taxonomy" id="71717"/>
    <lineage>
        <taxon>Eukaryota</taxon>
        <taxon>Fungi</taxon>
        <taxon>Dikarya</taxon>
        <taxon>Basidiomycota</taxon>
        <taxon>Agaricomycotina</taxon>
        <taxon>Agaricomycetes</taxon>
        <taxon>Agaricomycetidae</taxon>
        <taxon>Agaricales</taxon>
        <taxon>Agaricineae</taxon>
        <taxon>Psathyrellaceae</taxon>
        <taxon>Coprinellus</taxon>
    </lineage>
</organism>
<dbReference type="AlphaFoldDB" id="A0A4Y7S414"/>
<dbReference type="EMBL" id="QPFP01000337">
    <property type="protein sequence ID" value="TEB16103.1"/>
    <property type="molecule type" value="Genomic_DNA"/>
</dbReference>
<accession>A0A4Y7S414</accession>
<dbReference type="STRING" id="71717.A0A4Y7S414"/>
<feature type="compositionally biased region" description="Polar residues" evidence="1">
    <location>
        <begin position="182"/>
        <end position="209"/>
    </location>
</feature>
<evidence type="ECO:0000313" key="2">
    <source>
        <dbReference type="EMBL" id="TEB16103.1"/>
    </source>
</evidence>
<proteinExistence type="predicted"/>
<sequence>MAANQGPMDGAPTVAVQGSNTTNVVGNYYDNRMTTCYNCITTYDGHRVTIQSTSRIAPLDRLLEHVAHGAVHDSAERGPDAPKCHPETRTAVQGDILSWIEHGEQDDAPKRILGLLAASFFFSAFAGSRNRRWKKPFIATLVYRLIQHESICGLKEEVLAVIDRDPMVFERHLDQQLEELCETSSRKSSPPSHALAQTQPSHSASSSLPARTRDSGLLLPLPDLAFNIFLDNKYNPDCDIRLFLEATFSDIRRRFNLPSTWASKDVVDLLVEQASGQFIYAATIIRFLQNPRLGSPQQLLTQVFEWRSLNDSKPFASLDLLYDRILRTSPEPLLAGKWIHFANKHVMGTLTSLVELVDENREPSFHFYHKSLLDFLRDPQRSSDLHVNGESSYRFMEDRYYRTLQERGRRSSADPPTNSLAPNFTRAFCLNLPCCIDPRRRYTSRDVDGGLANLSDQGIRIPRMFTSIHQQCKWYSCLPACGVWRKGILRHCREHGWRVLTIKETLQDRFKKLQFYGQDMFPLRCPELESAEPFPTRPEA</sequence>
<comment type="caution">
    <text evidence="2">The sequence shown here is derived from an EMBL/GenBank/DDBJ whole genome shotgun (WGS) entry which is preliminary data.</text>
</comment>
<name>A0A4Y7S414_COPMI</name>
<dbReference type="OrthoDB" id="626167at2759"/>
<evidence type="ECO:0000256" key="1">
    <source>
        <dbReference type="SAM" id="MobiDB-lite"/>
    </source>
</evidence>
<gene>
    <name evidence="2" type="ORF">FA13DRAFT_1804777</name>
</gene>
<keyword evidence="3" id="KW-1185">Reference proteome</keyword>
<evidence type="ECO:0000313" key="3">
    <source>
        <dbReference type="Proteomes" id="UP000298030"/>
    </source>
</evidence>
<protein>
    <submittedName>
        <fullName evidence="2">Uncharacterized protein</fullName>
    </submittedName>
</protein>
<dbReference type="Proteomes" id="UP000298030">
    <property type="component" value="Unassembled WGS sequence"/>
</dbReference>